<reference evidence="3" key="1">
    <citation type="journal article" date="2019" name="Int. J. Syst. Evol. Microbiol.">
        <title>The Global Catalogue of Microorganisms (GCM) 10K type strain sequencing project: providing services to taxonomists for standard genome sequencing and annotation.</title>
        <authorList>
            <consortium name="The Broad Institute Genomics Platform"/>
            <consortium name="The Broad Institute Genome Sequencing Center for Infectious Disease"/>
            <person name="Wu L."/>
            <person name="Ma J."/>
        </authorList>
    </citation>
    <scope>NUCLEOTIDE SEQUENCE [LARGE SCALE GENOMIC DNA]</scope>
    <source>
        <strain evidence="3">JCM 31486</strain>
    </source>
</reference>
<proteinExistence type="predicted"/>
<feature type="transmembrane region" description="Helical" evidence="1">
    <location>
        <begin position="6"/>
        <end position="28"/>
    </location>
</feature>
<name>A0ABW3M9C0_9PSEU</name>
<evidence type="ECO:0000313" key="2">
    <source>
        <dbReference type="EMBL" id="MFD1047181.1"/>
    </source>
</evidence>
<dbReference type="EMBL" id="JBHTIS010000963">
    <property type="protein sequence ID" value="MFD1047181.1"/>
    <property type="molecule type" value="Genomic_DNA"/>
</dbReference>
<protein>
    <submittedName>
        <fullName evidence="2">Uncharacterized protein</fullName>
    </submittedName>
</protein>
<keyword evidence="1" id="KW-1133">Transmembrane helix</keyword>
<keyword evidence="3" id="KW-1185">Reference proteome</keyword>
<keyword evidence="1" id="KW-0812">Transmembrane</keyword>
<evidence type="ECO:0000313" key="3">
    <source>
        <dbReference type="Proteomes" id="UP001597045"/>
    </source>
</evidence>
<organism evidence="2 3">
    <name type="scientific">Kibdelosporangium lantanae</name>
    <dbReference type="NCBI Taxonomy" id="1497396"/>
    <lineage>
        <taxon>Bacteria</taxon>
        <taxon>Bacillati</taxon>
        <taxon>Actinomycetota</taxon>
        <taxon>Actinomycetes</taxon>
        <taxon>Pseudonocardiales</taxon>
        <taxon>Pseudonocardiaceae</taxon>
        <taxon>Kibdelosporangium</taxon>
    </lineage>
</organism>
<keyword evidence="1" id="KW-0472">Membrane</keyword>
<sequence>MTNGQVSVWVPIVVGLIGVAGVIAGQLVNTWREHRNERIRWTREQQRDARQDRLAWRDKRLAVALDLLITMNTWRELAVESWPDQVSDELRDTVARMSDRLAEMKLVGTERMRTAATEAVDEYLERLVGRPLLGRGVLEQVAHPFGPVPD</sequence>
<dbReference type="Proteomes" id="UP001597045">
    <property type="component" value="Unassembled WGS sequence"/>
</dbReference>
<gene>
    <name evidence="2" type="ORF">ACFQ1S_17320</name>
</gene>
<accession>A0ABW3M9C0</accession>
<evidence type="ECO:0000256" key="1">
    <source>
        <dbReference type="SAM" id="Phobius"/>
    </source>
</evidence>
<comment type="caution">
    <text evidence="2">The sequence shown here is derived from an EMBL/GenBank/DDBJ whole genome shotgun (WGS) entry which is preliminary data.</text>
</comment>